<keyword evidence="1" id="KW-1133">Transmembrane helix</keyword>
<keyword evidence="1" id="KW-0472">Membrane</keyword>
<reference evidence="2 3" key="1">
    <citation type="submission" date="2018-05" db="EMBL/GenBank/DDBJ databases">
        <title>Genetic diversity of glacier-inhabiting Cryobacterium bacteria in China and description of Cryobacterium mengkeensis sp. nov. and Arthrobacter glacialis sp. nov.</title>
        <authorList>
            <person name="Liu Q."/>
            <person name="Xin Y.-H."/>
        </authorList>
    </citation>
    <scope>NUCLEOTIDE SEQUENCE [LARGE SCALE GENOMIC DNA]</scope>
    <source>
        <strain evidence="2 3">B7</strain>
    </source>
</reference>
<dbReference type="Proteomes" id="UP000247980">
    <property type="component" value="Unassembled WGS sequence"/>
</dbReference>
<feature type="transmembrane region" description="Helical" evidence="1">
    <location>
        <begin position="21"/>
        <end position="41"/>
    </location>
</feature>
<feature type="transmembrane region" description="Helical" evidence="1">
    <location>
        <begin position="71"/>
        <end position="96"/>
    </location>
</feature>
<name>A0A2V5IXF2_9MICC</name>
<keyword evidence="1" id="KW-0812">Transmembrane</keyword>
<evidence type="ECO:0008006" key="4">
    <source>
        <dbReference type="Google" id="ProtNLM"/>
    </source>
</evidence>
<proteinExistence type="predicted"/>
<evidence type="ECO:0000256" key="1">
    <source>
        <dbReference type="SAM" id="Phobius"/>
    </source>
</evidence>
<protein>
    <recommendedName>
        <fullName evidence="4">DNA/RNA endonuclease G</fullName>
    </recommendedName>
</protein>
<comment type="caution">
    <text evidence="2">The sequence shown here is derived from an EMBL/GenBank/DDBJ whole genome shotgun (WGS) entry which is preliminary data.</text>
</comment>
<dbReference type="AlphaFoldDB" id="A0A2V5IXF2"/>
<sequence length="198" mass="20771">MEATAPALLRRLNLRETRSSRAAVSIVVASVLLLVIVWLGLEQALSLTGNDPLVLAPAELLEQAASLGTAILPWALIAAGVAVVLLGIALLAAAVLPGTKARHVLENSRSAVVVDSEVLAAAVSRTARTVARLAPEQVASRVGRTRIEVDIRPDAGRTVDTNAIREAVERDVKSYRLRRSPAIMLSTGLQGTRGAVGI</sequence>
<organism evidence="2 3">
    <name type="scientific">Arthrobacter psychrolactophilus</name>
    <dbReference type="NCBI Taxonomy" id="92442"/>
    <lineage>
        <taxon>Bacteria</taxon>
        <taxon>Bacillati</taxon>
        <taxon>Actinomycetota</taxon>
        <taxon>Actinomycetes</taxon>
        <taxon>Micrococcales</taxon>
        <taxon>Micrococcaceae</taxon>
        <taxon>Arthrobacter</taxon>
    </lineage>
</organism>
<keyword evidence="3" id="KW-1185">Reference proteome</keyword>
<evidence type="ECO:0000313" key="2">
    <source>
        <dbReference type="EMBL" id="PYI38954.1"/>
    </source>
</evidence>
<accession>A0A2V5IXF2</accession>
<gene>
    <name evidence="2" type="ORF">CVS30_06470</name>
</gene>
<evidence type="ECO:0000313" key="3">
    <source>
        <dbReference type="Proteomes" id="UP000247980"/>
    </source>
</evidence>
<dbReference type="EMBL" id="QJVC01000004">
    <property type="protein sequence ID" value="PYI38954.1"/>
    <property type="molecule type" value="Genomic_DNA"/>
</dbReference>